<proteinExistence type="predicted"/>
<reference evidence="2 3" key="1">
    <citation type="submission" date="2018-07" db="EMBL/GenBank/DDBJ databases">
        <title>High-quality-draft genome sequence of Gaiella occulta.</title>
        <authorList>
            <person name="Severino R."/>
            <person name="Froufe H.J.C."/>
            <person name="Rainey F.A."/>
            <person name="Barroso C."/>
            <person name="Albuquerque L."/>
            <person name="Lobo-Da-Cunha A."/>
            <person name="Da Costa M.S."/>
            <person name="Egas C."/>
        </authorList>
    </citation>
    <scope>NUCLEOTIDE SEQUENCE [LARGE SCALE GENOMIC DNA]</scope>
    <source>
        <strain evidence="2 3">F2-233</strain>
    </source>
</reference>
<evidence type="ECO:0000313" key="2">
    <source>
        <dbReference type="EMBL" id="RDI75544.1"/>
    </source>
</evidence>
<name>A0A7M2Z0K2_9ACTN</name>
<dbReference type="PRINTS" id="PR00080">
    <property type="entry name" value="SDRFAMILY"/>
</dbReference>
<dbReference type="PANTHER" id="PTHR42820">
    <property type="entry name" value="SHORT-CHAIN DEHYDROGENASE REDUCTASE"/>
    <property type="match status" value="1"/>
</dbReference>
<dbReference type="FunFam" id="3.40.50.720:FF:000084">
    <property type="entry name" value="Short-chain dehydrogenase reductase"/>
    <property type="match status" value="1"/>
</dbReference>
<sequence length="243" mass="25332">MGRLDGRVAIVTGAASPRGQGAAEARLLAAEGAHVILADVSDAEGEATAAAIGDMADYRHLDVTGETDWSETVAWALDRYGRLDVLVNNAGVWLAKTIEETSLADYRRVIDINQVGAFLGMRAVVPSMRAAGSGSIVNISSLAGLRGAQVPSAYAASKWAVRGMSRQAAAELARDGIRVNTVFPGYVDTGMIDAGHEEIAQRVPLGRRLAAPEEVAEVVVFLASDAARYVTGAEIVVDGAVTA</sequence>
<reference evidence="3" key="2">
    <citation type="journal article" date="2019" name="MicrobiologyOpen">
        <title>High-quality draft genome sequence of Gaiella occulta isolated from a 150 meter deep mineral water borehole and comparison with the genome sequences of other deep-branching lineages of the phylum Actinobacteria.</title>
        <authorList>
            <person name="Severino R."/>
            <person name="Froufe H.J.C."/>
            <person name="Barroso C."/>
            <person name="Albuquerque L."/>
            <person name="Lobo-da-Cunha A."/>
            <person name="da Costa M.S."/>
            <person name="Egas C."/>
        </authorList>
    </citation>
    <scope>NUCLEOTIDE SEQUENCE [LARGE SCALE GENOMIC DNA]</scope>
    <source>
        <strain evidence="3">F2-233</strain>
    </source>
</reference>
<evidence type="ECO:0000313" key="3">
    <source>
        <dbReference type="Proteomes" id="UP000254134"/>
    </source>
</evidence>
<dbReference type="NCBIfam" id="NF005559">
    <property type="entry name" value="PRK07231.1"/>
    <property type="match status" value="1"/>
</dbReference>
<dbReference type="GO" id="GO:0016491">
    <property type="term" value="F:oxidoreductase activity"/>
    <property type="evidence" value="ECO:0007669"/>
    <property type="project" value="UniProtKB-KW"/>
</dbReference>
<dbReference type="AlphaFoldDB" id="A0A7M2Z0K2"/>
<organism evidence="2 3">
    <name type="scientific">Gaiella occulta</name>
    <dbReference type="NCBI Taxonomy" id="1002870"/>
    <lineage>
        <taxon>Bacteria</taxon>
        <taxon>Bacillati</taxon>
        <taxon>Actinomycetota</taxon>
        <taxon>Thermoleophilia</taxon>
        <taxon>Gaiellales</taxon>
        <taxon>Gaiellaceae</taxon>
        <taxon>Gaiella</taxon>
    </lineage>
</organism>
<dbReference type="PANTHER" id="PTHR42820:SF1">
    <property type="entry name" value="SHORT-CHAIN DEHYDROGENASE_REDUCTASE FAMILY PROTEIN"/>
    <property type="match status" value="1"/>
</dbReference>
<dbReference type="Pfam" id="PF13561">
    <property type="entry name" value="adh_short_C2"/>
    <property type="match status" value="1"/>
</dbReference>
<dbReference type="Proteomes" id="UP000254134">
    <property type="component" value="Unassembled WGS sequence"/>
</dbReference>
<keyword evidence="3" id="KW-1185">Reference proteome</keyword>
<dbReference type="SUPFAM" id="SSF51735">
    <property type="entry name" value="NAD(P)-binding Rossmann-fold domains"/>
    <property type="match status" value="1"/>
</dbReference>
<evidence type="ECO:0000256" key="1">
    <source>
        <dbReference type="ARBA" id="ARBA00023002"/>
    </source>
</evidence>
<comment type="caution">
    <text evidence="2">The sequence shown here is derived from an EMBL/GenBank/DDBJ whole genome shotgun (WGS) entry which is preliminary data.</text>
</comment>
<dbReference type="Gene3D" id="3.40.50.720">
    <property type="entry name" value="NAD(P)-binding Rossmann-like Domain"/>
    <property type="match status" value="1"/>
</dbReference>
<dbReference type="PRINTS" id="PR00081">
    <property type="entry name" value="GDHRDH"/>
</dbReference>
<dbReference type="OrthoDB" id="3542748at2"/>
<dbReference type="EMBL" id="QQZY01000002">
    <property type="protein sequence ID" value="RDI75544.1"/>
    <property type="molecule type" value="Genomic_DNA"/>
</dbReference>
<protein>
    <submittedName>
        <fullName evidence="2">Short-chain alcohol dehydrogenase</fullName>
    </submittedName>
</protein>
<dbReference type="InterPro" id="IPR002347">
    <property type="entry name" value="SDR_fam"/>
</dbReference>
<accession>A0A7M2Z0K2</accession>
<dbReference type="InterPro" id="IPR036291">
    <property type="entry name" value="NAD(P)-bd_dom_sf"/>
</dbReference>
<gene>
    <name evidence="2" type="ORF">Gocc_1342</name>
</gene>
<keyword evidence="1" id="KW-0560">Oxidoreductase</keyword>